<dbReference type="EMBL" id="LR796380">
    <property type="protein sequence ID" value="CAB4140873.1"/>
    <property type="molecule type" value="Genomic_DNA"/>
</dbReference>
<accession>A0A6J5M5V8</accession>
<gene>
    <name evidence="2" type="ORF">UFOVP395_208</name>
</gene>
<dbReference type="InterPro" id="IPR055760">
    <property type="entry name" value="DUF7336"/>
</dbReference>
<evidence type="ECO:0000313" key="2">
    <source>
        <dbReference type="EMBL" id="CAB4140873.1"/>
    </source>
</evidence>
<sequence>MTVFVLMGEISYEPGTVLGVYSSRETALAAAQVFEAANQAMQYPTEYVYFIHEVGVDAPACQRLFEGEQLEVE</sequence>
<protein>
    <recommendedName>
        <fullName evidence="1">DUF7336 domain-containing protein</fullName>
    </recommendedName>
</protein>
<evidence type="ECO:0000259" key="1">
    <source>
        <dbReference type="Pfam" id="PF24024"/>
    </source>
</evidence>
<proteinExistence type="predicted"/>
<organism evidence="2">
    <name type="scientific">uncultured Caudovirales phage</name>
    <dbReference type="NCBI Taxonomy" id="2100421"/>
    <lineage>
        <taxon>Viruses</taxon>
        <taxon>Duplodnaviria</taxon>
        <taxon>Heunggongvirae</taxon>
        <taxon>Uroviricota</taxon>
        <taxon>Caudoviricetes</taxon>
        <taxon>Peduoviridae</taxon>
        <taxon>Maltschvirus</taxon>
        <taxon>Maltschvirus maltsch</taxon>
    </lineage>
</organism>
<reference evidence="2" key="1">
    <citation type="submission" date="2020-04" db="EMBL/GenBank/DDBJ databases">
        <authorList>
            <person name="Chiriac C."/>
            <person name="Salcher M."/>
            <person name="Ghai R."/>
            <person name="Kavagutti S V."/>
        </authorList>
    </citation>
    <scope>NUCLEOTIDE SEQUENCE</scope>
</reference>
<name>A0A6J5M5V8_9CAUD</name>
<dbReference type="Pfam" id="PF24024">
    <property type="entry name" value="DUF7336"/>
    <property type="match status" value="1"/>
</dbReference>
<feature type="domain" description="DUF7336" evidence="1">
    <location>
        <begin position="1"/>
        <end position="49"/>
    </location>
</feature>